<feature type="compositionally biased region" description="Basic and acidic residues" evidence="4">
    <location>
        <begin position="425"/>
        <end position="437"/>
    </location>
</feature>
<keyword evidence="3" id="KW-0862">Zinc</keyword>
<evidence type="ECO:0000256" key="3">
    <source>
        <dbReference type="ARBA" id="ARBA00022833"/>
    </source>
</evidence>
<keyword evidence="1" id="KW-0479">Metal-binding</keyword>
<keyword evidence="6" id="KW-1185">Reference proteome</keyword>
<feature type="region of interest" description="Disordered" evidence="4">
    <location>
        <begin position="1"/>
        <end position="32"/>
    </location>
</feature>
<dbReference type="InterPro" id="IPR013083">
    <property type="entry name" value="Znf_RING/FYVE/PHD"/>
</dbReference>
<dbReference type="Pfam" id="PF12906">
    <property type="entry name" value="RINGv"/>
    <property type="match status" value="1"/>
</dbReference>
<evidence type="ECO:0000256" key="1">
    <source>
        <dbReference type="ARBA" id="ARBA00022723"/>
    </source>
</evidence>
<keyword evidence="2" id="KW-0863">Zinc-finger</keyword>
<proteinExistence type="predicted"/>
<evidence type="ECO:0000313" key="6">
    <source>
        <dbReference type="Proteomes" id="UP000747110"/>
    </source>
</evidence>
<feature type="region of interest" description="Disordered" evidence="4">
    <location>
        <begin position="40"/>
        <end position="59"/>
    </location>
</feature>
<sequence>MKLRKVTKASLLDLDDPLATDSDESDYESSEYSCLYDIEEESEDEVEGVESEDAVDTEENVTARVLGQDIGDGNLDQVVYGAARGQRFGDFESNSDTQDVRSTEELNGDEDEKREEEDGAEHQQHEDEMGHDREEQEDEEEDGGGDYNPFAVLAMQVLSDKDSDSDTGCEDEAGPLTHGTKLSKRGQGQATRMTPSAHDGEAEIGEEETEGCTTPECWLCYGKGRVAFHEGAATVNGSEDGSYGRLRGSSSSVAAATAAAAASRAAEGAGGCGSACAEDELIMPCRTCSGGLQYIHRGCFQRWLDSSWAIACPNCRTLYDSAVLEAVSCGPSVRSMLLAACPPTHDLRQPFAPGARVYFCIGGAVELSMPCGGFTAGELLRRIRSLVDDIAAAGADGGLGLMGPDGRAMQLPNFEVTGLTLETEGMRSRESRWRGTEFPDLPPLMPDTNEDDEDYFEQRQQEQQQQQGQEGLLGTRRRLELLRLPDIRRAYDWDHYRSEWDYERLMAILQPPPRPPPPPRDLGGGGGGRMSSADHRARSRLEQQRLASDLQFQQRNQQRHARGQRAAVNVPRGGGGRRRS</sequence>
<feature type="compositionally biased region" description="Acidic residues" evidence="4">
    <location>
        <begin position="135"/>
        <end position="144"/>
    </location>
</feature>
<gene>
    <name evidence="5" type="ORF">Vretifemale_19558</name>
</gene>
<accession>A0A8J4G0V0</accession>
<dbReference type="InterPro" id="IPR011016">
    <property type="entry name" value="Znf_RING-CH"/>
</dbReference>
<dbReference type="SMART" id="SM00744">
    <property type="entry name" value="RINGv"/>
    <property type="match status" value="1"/>
</dbReference>
<feature type="compositionally biased region" description="Basic and acidic residues" evidence="4">
    <location>
        <begin position="120"/>
        <end position="134"/>
    </location>
</feature>
<dbReference type="OrthoDB" id="264354at2759"/>
<evidence type="ECO:0000256" key="2">
    <source>
        <dbReference type="ARBA" id="ARBA00022771"/>
    </source>
</evidence>
<dbReference type="Gene3D" id="3.30.40.10">
    <property type="entry name" value="Zinc/RING finger domain, C3HC4 (zinc finger)"/>
    <property type="match status" value="1"/>
</dbReference>
<organism evidence="5 6">
    <name type="scientific">Volvox reticuliferus</name>
    <dbReference type="NCBI Taxonomy" id="1737510"/>
    <lineage>
        <taxon>Eukaryota</taxon>
        <taxon>Viridiplantae</taxon>
        <taxon>Chlorophyta</taxon>
        <taxon>core chlorophytes</taxon>
        <taxon>Chlorophyceae</taxon>
        <taxon>CS clade</taxon>
        <taxon>Chlamydomonadales</taxon>
        <taxon>Volvocaceae</taxon>
        <taxon>Volvox</taxon>
    </lineage>
</organism>
<feature type="compositionally biased region" description="Acidic residues" evidence="4">
    <location>
        <begin position="106"/>
        <end position="119"/>
    </location>
</feature>
<evidence type="ECO:0000256" key="4">
    <source>
        <dbReference type="SAM" id="MobiDB-lite"/>
    </source>
</evidence>
<protein>
    <submittedName>
        <fullName evidence="5">Uncharacterized protein</fullName>
    </submittedName>
</protein>
<feature type="region of interest" description="Disordered" evidence="4">
    <location>
        <begin position="508"/>
        <end position="580"/>
    </location>
</feature>
<dbReference type="GO" id="GO:0008270">
    <property type="term" value="F:zinc ion binding"/>
    <property type="evidence" value="ECO:0007669"/>
    <property type="project" value="UniProtKB-KW"/>
</dbReference>
<name>A0A8J4G0V0_9CHLO</name>
<dbReference type="Proteomes" id="UP000747110">
    <property type="component" value="Unassembled WGS sequence"/>
</dbReference>
<dbReference type="SUPFAM" id="SSF57850">
    <property type="entry name" value="RING/U-box"/>
    <property type="match status" value="1"/>
</dbReference>
<feature type="compositionally biased region" description="Acidic residues" evidence="4">
    <location>
        <begin position="13"/>
        <end position="29"/>
    </location>
</feature>
<feature type="region of interest" description="Disordered" evidence="4">
    <location>
        <begin position="160"/>
        <end position="208"/>
    </location>
</feature>
<feature type="compositionally biased region" description="Low complexity" evidence="4">
    <location>
        <begin position="461"/>
        <end position="472"/>
    </location>
</feature>
<feature type="compositionally biased region" description="Pro residues" evidence="4">
    <location>
        <begin position="510"/>
        <end position="520"/>
    </location>
</feature>
<comment type="caution">
    <text evidence="5">The sequence shown here is derived from an EMBL/GenBank/DDBJ whole genome shotgun (WGS) entry which is preliminary data.</text>
</comment>
<dbReference type="EMBL" id="BNCP01000072">
    <property type="protein sequence ID" value="GIL92073.1"/>
    <property type="molecule type" value="Genomic_DNA"/>
</dbReference>
<feature type="region of interest" description="Disordered" evidence="4">
    <location>
        <begin position="85"/>
        <end position="148"/>
    </location>
</feature>
<dbReference type="AlphaFoldDB" id="A0A8J4G0V0"/>
<reference evidence="5" key="1">
    <citation type="journal article" date="2021" name="Proc. Natl. Acad. Sci. U.S.A.">
        <title>Three genomes in the algal genus Volvox reveal the fate of a haploid sex-determining region after a transition to homothallism.</title>
        <authorList>
            <person name="Yamamoto K."/>
            <person name="Hamaji T."/>
            <person name="Kawai-Toyooka H."/>
            <person name="Matsuzaki R."/>
            <person name="Takahashi F."/>
            <person name="Nishimura Y."/>
            <person name="Kawachi M."/>
            <person name="Noguchi H."/>
            <person name="Minakuchi Y."/>
            <person name="Umen J.G."/>
            <person name="Toyoda A."/>
            <person name="Nozaki H."/>
        </authorList>
    </citation>
    <scope>NUCLEOTIDE SEQUENCE</scope>
    <source>
        <strain evidence="5">NIES-3786</strain>
    </source>
</reference>
<evidence type="ECO:0000313" key="5">
    <source>
        <dbReference type="EMBL" id="GIL92073.1"/>
    </source>
</evidence>
<feature type="region of interest" description="Disordered" evidence="4">
    <location>
        <begin position="425"/>
        <end position="472"/>
    </location>
</feature>
<feature type="compositionally biased region" description="Basic and acidic residues" evidence="4">
    <location>
        <begin position="532"/>
        <end position="543"/>
    </location>
</feature>